<name>A0ABS4IU23_9BACL</name>
<evidence type="ECO:0000256" key="2">
    <source>
        <dbReference type="ARBA" id="ARBA00023125"/>
    </source>
</evidence>
<organism evidence="5 6">
    <name type="scientific">Paenibacillus eucommiae</name>
    <dbReference type="NCBI Taxonomy" id="1355755"/>
    <lineage>
        <taxon>Bacteria</taxon>
        <taxon>Bacillati</taxon>
        <taxon>Bacillota</taxon>
        <taxon>Bacilli</taxon>
        <taxon>Bacillales</taxon>
        <taxon>Paenibacillaceae</taxon>
        <taxon>Paenibacillus</taxon>
    </lineage>
</organism>
<evidence type="ECO:0000313" key="6">
    <source>
        <dbReference type="Proteomes" id="UP001519287"/>
    </source>
</evidence>
<gene>
    <name evidence="5" type="ORF">J2Z66_002677</name>
</gene>
<dbReference type="SUPFAM" id="SSF46689">
    <property type="entry name" value="Homeodomain-like"/>
    <property type="match status" value="1"/>
</dbReference>
<dbReference type="Gene3D" id="2.60.120.280">
    <property type="entry name" value="Regulatory protein AraC"/>
    <property type="match status" value="1"/>
</dbReference>
<dbReference type="PROSITE" id="PS01124">
    <property type="entry name" value="HTH_ARAC_FAMILY_2"/>
    <property type="match status" value="1"/>
</dbReference>
<dbReference type="InterPro" id="IPR020449">
    <property type="entry name" value="Tscrpt_reg_AraC-type_HTH"/>
</dbReference>
<dbReference type="InterPro" id="IPR018062">
    <property type="entry name" value="HTH_AraC-typ_CS"/>
</dbReference>
<dbReference type="EMBL" id="JAGGLB010000007">
    <property type="protein sequence ID" value="MBP1991070.1"/>
    <property type="molecule type" value="Genomic_DNA"/>
</dbReference>
<dbReference type="Gene3D" id="1.10.10.60">
    <property type="entry name" value="Homeodomain-like"/>
    <property type="match status" value="1"/>
</dbReference>
<keyword evidence="3" id="KW-0804">Transcription</keyword>
<evidence type="ECO:0000259" key="4">
    <source>
        <dbReference type="PROSITE" id="PS01124"/>
    </source>
</evidence>
<dbReference type="InterPro" id="IPR003313">
    <property type="entry name" value="AraC-bd"/>
</dbReference>
<dbReference type="InterPro" id="IPR018060">
    <property type="entry name" value="HTH_AraC"/>
</dbReference>
<dbReference type="PANTHER" id="PTHR43280:SF30">
    <property type="entry name" value="MMSAB OPERON REGULATORY PROTEIN"/>
    <property type="match status" value="1"/>
</dbReference>
<dbReference type="PROSITE" id="PS00041">
    <property type="entry name" value="HTH_ARAC_FAMILY_1"/>
    <property type="match status" value="1"/>
</dbReference>
<protein>
    <submittedName>
        <fullName evidence="5">AraC-like DNA-binding protein</fullName>
    </submittedName>
</protein>
<reference evidence="5 6" key="1">
    <citation type="submission" date="2021-03" db="EMBL/GenBank/DDBJ databases">
        <title>Genomic Encyclopedia of Type Strains, Phase IV (KMG-IV): sequencing the most valuable type-strain genomes for metagenomic binning, comparative biology and taxonomic classification.</title>
        <authorList>
            <person name="Goeker M."/>
        </authorList>
    </citation>
    <scope>NUCLEOTIDE SEQUENCE [LARGE SCALE GENOMIC DNA]</scope>
    <source>
        <strain evidence="5 6">DSM 26048</strain>
    </source>
</reference>
<keyword evidence="2" id="KW-0238">DNA-binding</keyword>
<dbReference type="InterPro" id="IPR009057">
    <property type="entry name" value="Homeodomain-like_sf"/>
</dbReference>
<dbReference type="RefSeq" id="WP_209971818.1">
    <property type="nucleotide sequence ID" value="NZ_JAGGLB010000007.1"/>
</dbReference>
<proteinExistence type="predicted"/>
<dbReference type="PANTHER" id="PTHR43280">
    <property type="entry name" value="ARAC-FAMILY TRANSCRIPTIONAL REGULATOR"/>
    <property type="match status" value="1"/>
</dbReference>
<feature type="domain" description="HTH araC/xylS-type" evidence="4">
    <location>
        <begin position="188"/>
        <end position="286"/>
    </location>
</feature>
<evidence type="ECO:0000256" key="3">
    <source>
        <dbReference type="ARBA" id="ARBA00023163"/>
    </source>
</evidence>
<dbReference type="InterPro" id="IPR037923">
    <property type="entry name" value="HTH-like"/>
</dbReference>
<dbReference type="Pfam" id="PF12833">
    <property type="entry name" value="HTH_18"/>
    <property type="match status" value="1"/>
</dbReference>
<dbReference type="Pfam" id="PF02311">
    <property type="entry name" value="AraC_binding"/>
    <property type="match status" value="1"/>
</dbReference>
<dbReference type="PRINTS" id="PR00032">
    <property type="entry name" value="HTHARAC"/>
</dbReference>
<accession>A0ABS4IU23</accession>
<keyword evidence="1" id="KW-0805">Transcription regulation</keyword>
<dbReference type="Proteomes" id="UP001519287">
    <property type="component" value="Unassembled WGS sequence"/>
</dbReference>
<sequence>MAKFTDFMISPLPIRVIDLKIERSKLKLKGFTVLQFGHLPGRISKRKGASYECWAFSYIVRGKGSFQVDGQQLQRLEAGSLYWEWPGASFDYGPDPNESWDEYYVSFEGTRVNEWLEAGIISPDSVMQIGLDNRWIHKIETIGALLESGIPDNADRAALMVESLIFEFYAVNASRSSFYPSQKPEYVLHVLDDIANSLYQPWNEQQVWERNHLSRSSLRRIVHQNTGYSLNEYVNRLKISEAKKLLTYTSLQIKDIAYKLGFDDAAYFSRLFKKFTGISPNKFREKL</sequence>
<keyword evidence="6" id="KW-1185">Reference proteome</keyword>
<evidence type="ECO:0000313" key="5">
    <source>
        <dbReference type="EMBL" id="MBP1991070.1"/>
    </source>
</evidence>
<evidence type="ECO:0000256" key="1">
    <source>
        <dbReference type="ARBA" id="ARBA00023015"/>
    </source>
</evidence>
<dbReference type="SMART" id="SM00342">
    <property type="entry name" value="HTH_ARAC"/>
    <property type="match status" value="1"/>
</dbReference>
<comment type="caution">
    <text evidence="5">The sequence shown here is derived from an EMBL/GenBank/DDBJ whole genome shotgun (WGS) entry which is preliminary data.</text>
</comment>
<dbReference type="SUPFAM" id="SSF51215">
    <property type="entry name" value="Regulatory protein AraC"/>
    <property type="match status" value="1"/>
</dbReference>